<dbReference type="AlphaFoldDB" id="A0A1I0WYM0"/>
<dbReference type="RefSeq" id="WP_092871107.1">
    <property type="nucleotide sequence ID" value="NZ_FOJY01000005.1"/>
</dbReference>
<evidence type="ECO:0000256" key="1">
    <source>
        <dbReference type="ARBA" id="ARBA00007594"/>
    </source>
</evidence>
<evidence type="ECO:0000313" key="8">
    <source>
        <dbReference type="Proteomes" id="UP000198838"/>
    </source>
</evidence>
<proteinExistence type="inferred from homology"/>
<feature type="domain" description="Large ribosomal subunit protein uL30-like ferredoxin-like fold" evidence="6">
    <location>
        <begin position="5"/>
        <end position="54"/>
    </location>
</feature>
<keyword evidence="8" id="KW-1185">Reference proteome</keyword>
<dbReference type="FunFam" id="3.30.1390.20:FF:000001">
    <property type="entry name" value="50S ribosomal protein L30"/>
    <property type="match status" value="1"/>
</dbReference>
<dbReference type="InterPro" id="IPR005996">
    <property type="entry name" value="Ribosomal_uL30_bac-type"/>
</dbReference>
<keyword evidence="3 5" id="KW-0689">Ribosomal protein</keyword>
<evidence type="ECO:0000256" key="3">
    <source>
        <dbReference type="ARBA" id="ARBA00022980"/>
    </source>
</evidence>
<dbReference type="EMBL" id="FOJY01000005">
    <property type="protein sequence ID" value="SFA93250.1"/>
    <property type="molecule type" value="Genomic_DNA"/>
</dbReference>
<dbReference type="GO" id="GO:0022625">
    <property type="term" value="C:cytosolic large ribosomal subunit"/>
    <property type="evidence" value="ECO:0007669"/>
    <property type="project" value="TreeGrafter"/>
</dbReference>
<dbReference type="SUPFAM" id="SSF55129">
    <property type="entry name" value="Ribosomal protein L30p/L7e"/>
    <property type="match status" value="1"/>
</dbReference>
<dbReference type="GO" id="GO:0003735">
    <property type="term" value="F:structural constituent of ribosome"/>
    <property type="evidence" value="ECO:0007669"/>
    <property type="project" value="InterPro"/>
</dbReference>
<gene>
    <name evidence="5" type="primary">rpmD</name>
    <name evidence="7" type="ORF">SAMN05216249_10551</name>
</gene>
<dbReference type="NCBIfam" id="TIGR01308">
    <property type="entry name" value="rpmD_bact"/>
    <property type="match status" value="1"/>
</dbReference>
<keyword evidence="4 5" id="KW-0687">Ribonucleoprotein</keyword>
<dbReference type="GO" id="GO:0006412">
    <property type="term" value="P:translation"/>
    <property type="evidence" value="ECO:0007669"/>
    <property type="project" value="UniProtKB-UniRule"/>
</dbReference>
<dbReference type="PIRSF" id="PIRSF002211">
    <property type="entry name" value="Ribosomal_L30_bac-type"/>
    <property type="match status" value="1"/>
</dbReference>
<name>A0A1I0WYM0_9FIRM</name>
<dbReference type="InterPro" id="IPR016082">
    <property type="entry name" value="Ribosomal_uL30_ferredoxin-like"/>
</dbReference>
<dbReference type="Proteomes" id="UP000198838">
    <property type="component" value="Unassembled WGS sequence"/>
</dbReference>
<dbReference type="PANTHER" id="PTHR15892">
    <property type="entry name" value="MITOCHONDRIAL RIBOSOMAL PROTEIN L30"/>
    <property type="match status" value="1"/>
</dbReference>
<dbReference type="InterPro" id="IPR036919">
    <property type="entry name" value="Ribo_uL30_ferredoxin-like_sf"/>
</dbReference>
<dbReference type="Gene3D" id="3.30.1390.20">
    <property type="entry name" value="Ribosomal protein L30, ferredoxin-like fold domain"/>
    <property type="match status" value="1"/>
</dbReference>
<protein>
    <recommendedName>
        <fullName evidence="5">Large ribosomal subunit protein uL30</fullName>
    </recommendedName>
</protein>
<comment type="similarity">
    <text evidence="1 5">Belongs to the universal ribosomal protein uL30 family.</text>
</comment>
<dbReference type="OrthoDB" id="9812790at2"/>
<dbReference type="CDD" id="cd01658">
    <property type="entry name" value="Ribosomal_L30"/>
    <property type="match status" value="1"/>
</dbReference>
<sequence length="60" mass="6686">MAGKLKVTLVKSPIGAKPKHKKTVEALGLRKLNHSVEKPDNEATRGMIFQVKHLLKVEEI</sequence>
<accession>A0A1I0WYM0</accession>
<dbReference type="Pfam" id="PF00327">
    <property type="entry name" value="Ribosomal_L30"/>
    <property type="match status" value="1"/>
</dbReference>
<evidence type="ECO:0000256" key="5">
    <source>
        <dbReference type="HAMAP-Rule" id="MF_01371"/>
    </source>
</evidence>
<dbReference type="PANTHER" id="PTHR15892:SF2">
    <property type="entry name" value="LARGE RIBOSOMAL SUBUNIT PROTEIN UL30M"/>
    <property type="match status" value="1"/>
</dbReference>
<dbReference type="HAMAP" id="MF_01371_B">
    <property type="entry name" value="Ribosomal_uL30_B"/>
    <property type="match status" value="1"/>
</dbReference>
<organism evidence="7 8">
    <name type="scientific">Acetitomaculum ruminis DSM 5522</name>
    <dbReference type="NCBI Taxonomy" id="1120918"/>
    <lineage>
        <taxon>Bacteria</taxon>
        <taxon>Bacillati</taxon>
        <taxon>Bacillota</taxon>
        <taxon>Clostridia</taxon>
        <taxon>Lachnospirales</taxon>
        <taxon>Lachnospiraceae</taxon>
        <taxon>Acetitomaculum</taxon>
    </lineage>
</organism>
<reference evidence="7 8" key="1">
    <citation type="submission" date="2016-10" db="EMBL/GenBank/DDBJ databases">
        <authorList>
            <person name="de Groot N.N."/>
        </authorList>
    </citation>
    <scope>NUCLEOTIDE SEQUENCE [LARGE SCALE GENOMIC DNA]</scope>
    <source>
        <strain evidence="7 8">DSM 5522</strain>
    </source>
</reference>
<evidence type="ECO:0000259" key="6">
    <source>
        <dbReference type="Pfam" id="PF00327"/>
    </source>
</evidence>
<dbReference type="STRING" id="1120918.SAMN05216249_10551"/>
<evidence type="ECO:0000256" key="4">
    <source>
        <dbReference type="ARBA" id="ARBA00023274"/>
    </source>
</evidence>
<evidence type="ECO:0000256" key="2">
    <source>
        <dbReference type="ARBA" id="ARBA00011838"/>
    </source>
</evidence>
<comment type="subunit">
    <text evidence="2 5">Part of the 50S ribosomal subunit.</text>
</comment>
<evidence type="ECO:0000313" key="7">
    <source>
        <dbReference type="EMBL" id="SFA93250.1"/>
    </source>
</evidence>